<evidence type="ECO:0000256" key="2">
    <source>
        <dbReference type="SAM" id="Phobius"/>
    </source>
</evidence>
<accession>A0A2W1L7X6</accession>
<dbReference type="OrthoDB" id="2663213at2"/>
<evidence type="ECO:0000313" key="3">
    <source>
        <dbReference type="EMBL" id="PZD95063.1"/>
    </source>
</evidence>
<keyword evidence="2" id="KW-0812">Transmembrane</keyword>
<evidence type="ECO:0000256" key="1">
    <source>
        <dbReference type="SAM" id="MobiDB-lite"/>
    </source>
</evidence>
<comment type="caution">
    <text evidence="3">The sequence shown here is derived from an EMBL/GenBank/DDBJ whole genome shotgun (WGS) entry which is preliminary data.</text>
</comment>
<keyword evidence="4" id="KW-1185">Reference proteome</keyword>
<dbReference type="Proteomes" id="UP000249522">
    <property type="component" value="Unassembled WGS sequence"/>
</dbReference>
<dbReference type="EMBL" id="QKRB01000046">
    <property type="protein sequence ID" value="PZD95063.1"/>
    <property type="molecule type" value="Genomic_DNA"/>
</dbReference>
<dbReference type="AlphaFoldDB" id="A0A2W1L7X6"/>
<dbReference type="RefSeq" id="WP_111147611.1">
    <property type="nucleotide sequence ID" value="NZ_QKRB01000046.1"/>
</dbReference>
<gene>
    <name evidence="3" type="ORF">DNH61_15625</name>
</gene>
<sequence length="71" mass="7763">MLESLMTYAAVLFGILIAVWGVVAYLRVTKSSRLTQRPNDIEGMPAAAKRMESPVPSLPAREKRDKDSATG</sequence>
<reference evidence="3 4" key="1">
    <citation type="submission" date="2018-06" db="EMBL/GenBank/DDBJ databases">
        <title>Paenibacillus imtechensis sp. nov.</title>
        <authorList>
            <person name="Pinnaka A.K."/>
            <person name="Singh H."/>
            <person name="Kaur M."/>
        </authorList>
    </citation>
    <scope>NUCLEOTIDE SEQUENCE [LARGE SCALE GENOMIC DNA]</scope>
    <source>
        <strain evidence="3 4">SMB1</strain>
    </source>
</reference>
<keyword evidence="2" id="KW-0472">Membrane</keyword>
<protein>
    <submittedName>
        <fullName evidence="3">Uncharacterized protein</fullName>
    </submittedName>
</protein>
<feature type="transmembrane region" description="Helical" evidence="2">
    <location>
        <begin position="6"/>
        <end position="28"/>
    </location>
</feature>
<evidence type="ECO:0000313" key="4">
    <source>
        <dbReference type="Proteomes" id="UP000249522"/>
    </source>
</evidence>
<proteinExistence type="predicted"/>
<organism evidence="3 4">
    <name type="scientific">Paenibacillus sambharensis</name>
    <dbReference type="NCBI Taxonomy" id="1803190"/>
    <lineage>
        <taxon>Bacteria</taxon>
        <taxon>Bacillati</taxon>
        <taxon>Bacillota</taxon>
        <taxon>Bacilli</taxon>
        <taxon>Bacillales</taxon>
        <taxon>Paenibacillaceae</taxon>
        <taxon>Paenibacillus</taxon>
    </lineage>
</organism>
<keyword evidence="2" id="KW-1133">Transmembrane helix</keyword>
<feature type="compositionally biased region" description="Basic and acidic residues" evidence="1">
    <location>
        <begin position="60"/>
        <end position="71"/>
    </location>
</feature>
<feature type="region of interest" description="Disordered" evidence="1">
    <location>
        <begin position="36"/>
        <end position="71"/>
    </location>
</feature>
<name>A0A2W1L7X6_9BACL</name>